<name>A0AAV8QUF8_ENSVE</name>
<evidence type="ECO:0000313" key="1">
    <source>
        <dbReference type="EMBL" id="KAJ8480644.1"/>
    </source>
</evidence>
<proteinExistence type="predicted"/>
<evidence type="ECO:0000313" key="2">
    <source>
        <dbReference type="Proteomes" id="UP001222027"/>
    </source>
</evidence>
<comment type="caution">
    <text evidence="1">The sequence shown here is derived from an EMBL/GenBank/DDBJ whole genome shotgun (WGS) entry which is preliminary data.</text>
</comment>
<dbReference type="EMBL" id="JAQQAF010000006">
    <property type="protein sequence ID" value="KAJ8480644.1"/>
    <property type="molecule type" value="Genomic_DNA"/>
</dbReference>
<dbReference type="AlphaFoldDB" id="A0AAV8QUF8"/>
<dbReference type="Proteomes" id="UP001222027">
    <property type="component" value="Unassembled WGS sequence"/>
</dbReference>
<accession>A0AAV8QUF8</accession>
<reference evidence="1 2" key="1">
    <citation type="submission" date="2022-12" db="EMBL/GenBank/DDBJ databases">
        <title>Chromosome-scale assembly of the Ensete ventricosum genome.</title>
        <authorList>
            <person name="Dussert Y."/>
            <person name="Stocks J."/>
            <person name="Wendawek A."/>
            <person name="Woldeyes F."/>
            <person name="Nichols R.A."/>
            <person name="Borrell J.S."/>
        </authorList>
    </citation>
    <scope>NUCLEOTIDE SEQUENCE [LARGE SCALE GENOMIC DNA]</scope>
    <source>
        <strain evidence="2">cv. Maze</strain>
        <tissue evidence="1">Seeds</tissue>
    </source>
</reference>
<protein>
    <submittedName>
        <fullName evidence="1">Uncharacterized protein</fullName>
    </submittedName>
</protein>
<gene>
    <name evidence="1" type="ORF">OPV22_024371</name>
</gene>
<sequence>MVIQEELDLRWLLRPHASPHAIDDVEHLGDHQHSVAARGTAELQASDKICCYTLQVHANRLVPPSFPCLFYELVVLLMADLAGRGESLQIH</sequence>
<organism evidence="1 2">
    <name type="scientific">Ensete ventricosum</name>
    <name type="common">Abyssinian banana</name>
    <name type="synonym">Musa ensete</name>
    <dbReference type="NCBI Taxonomy" id="4639"/>
    <lineage>
        <taxon>Eukaryota</taxon>
        <taxon>Viridiplantae</taxon>
        <taxon>Streptophyta</taxon>
        <taxon>Embryophyta</taxon>
        <taxon>Tracheophyta</taxon>
        <taxon>Spermatophyta</taxon>
        <taxon>Magnoliopsida</taxon>
        <taxon>Liliopsida</taxon>
        <taxon>Zingiberales</taxon>
        <taxon>Musaceae</taxon>
        <taxon>Ensete</taxon>
    </lineage>
</organism>
<keyword evidence="2" id="KW-1185">Reference proteome</keyword>